<reference evidence="2 3" key="1">
    <citation type="submission" date="2018-05" db="EMBL/GenBank/DDBJ databases">
        <title>Freshwater and sediment microbial communities from various areas in North America, analyzing microbe dynamics in response to fracking.</title>
        <authorList>
            <person name="Lamendella R."/>
        </authorList>
    </citation>
    <scope>NUCLEOTIDE SEQUENCE [LARGE SCALE GENOMIC DNA]</scope>
    <source>
        <strain evidence="2 3">125B1</strain>
    </source>
</reference>
<name>A0A317QER9_9GAMM</name>
<feature type="region of interest" description="Disordered" evidence="1">
    <location>
        <begin position="1"/>
        <end position="26"/>
    </location>
</feature>
<keyword evidence="3" id="KW-1185">Reference proteome</keyword>
<proteinExistence type="predicted"/>
<dbReference type="Proteomes" id="UP000246964">
    <property type="component" value="Unassembled WGS sequence"/>
</dbReference>
<gene>
    <name evidence="2" type="ORF">DET45_101269</name>
</gene>
<evidence type="ECO:0000313" key="2">
    <source>
        <dbReference type="EMBL" id="PWW16163.1"/>
    </source>
</evidence>
<accession>A0A317QER9</accession>
<comment type="caution">
    <text evidence="2">The sequence shown here is derived from an EMBL/GenBank/DDBJ whole genome shotgun (WGS) entry which is preliminary data.</text>
</comment>
<protein>
    <submittedName>
        <fullName evidence="2">Uncharacterized protein</fullName>
    </submittedName>
</protein>
<dbReference type="AlphaFoldDB" id="A0A317QER9"/>
<sequence>MAQRASAARRARAMDGPSVSLDRSQIQNNRPCGGFFVY</sequence>
<dbReference type="EMBL" id="QGTT01000001">
    <property type="protein sequence ID" value="PWW16163.1"/>
    <property type="molecule type" value="Genomic_DNA"/>
</dbReference>
<organism evidence="2 3">
    <name type="scientific">Pseudidiomarina maritima</name>
    <dbReference type="NCBI Taxonomy" id="519453"/>
    <lineage>
        <taxon>Bacteria</taxon>
        <taxon>Pseudomonadati</taxon>
        <taxon>Pseudomonadota</taxon>
        <taxon>Gammaproteobacteria</taxon>
        <taxon>Alteromonadales</taxon>
        <taxon>Idiomarinaceae</taxon>
        <taxon>Pseudidiomarina</taxon>
    </lineage>
</organism>
<evidence type="ECO:0000313" key="3">
    <source>
        <dbReference type="Proteomes" id="UP000246964"/>
    </source>
</evidence>
<evidence type="ECO:0000256" key="1">
    <source>
        <dbReference type="SAM" id="MobiDB-lite"/>
    </source>
</evidence>